<dbReference type="GO" id="GO:0042732">
    <property type="term" value="P:D-xylose metabolic process"/>
    <property type="evidence" value="ECO:0007669"/>
    <property type="project" value="UniProtKB-KW"/>
</dbReference>
<dbReference type="InterPro" id="IPR036388">
    <property type="entry name" value="WH-like_DNA-bd_sf"/>
</dbReference>
<keyword evidence="6" id="KW-1185">Reference proteome</keyword>
<dbReference type="EMBL" id="JAKRYL010000020">
    <property type="protein sequence ID" value="MCL7748849.1"/>
    <property type="molecule type" value="Genomic_DNA"/>
</dbReference>
<dbReference type="Proteomes" id="UP001139150">
    <property type="component" value="Unassembled WGS sequence"/>
</dbReference>
<dbReference type="SUPFAM" id="SSF53067">
    <property type="entry name" value="Actin-like ATPase domain"/>
    <property type="match status" value="2"/>
</dbReference>
<gene>
    <name evidence="5" type="ORF">MF646_17155</name>
</gene>
<dbReference type="InterPro" id="IPR036390">
    <property type="entry name" value="WH_DNA-bd_sf"/>
</dbReference>
<dbReference type="InterPro" id="IPR000600">
    <property type="entry name" value="ROK"/>
</dbReference>
<dbReference type="AlphaFoldDB" id="A0A9X2CV59"/>
<dbReference type="PANTHER" id="PTHR18964:SF149">
    <property type="entry name" value="BIFUNCTIONAL UDP-N-ACETYLGLUCOSAMINE 2-EPIMERASE_N-ACETYLMANNOSAMINE KINASE"/>
    <property type="match status" value="1"/>
</dbReference>
<name>A0A9X2CV59_9BACI</name>
<comment type="similarity">
    <text evidence="2">Belongs to the ROK (NagC/XylR) family.</text>
</comment>
<evidence type="ECO:0000256" key="3">
    <source>
        <dbReference type="ARBA" id="ARBA00022629"/>
    </source>
</evidence>
<dbReference type="RefSeq" id="WP_250097736.1">
    <property type="nucleotide sequence ID" value="NZ_JAKRYL010000020.1"/>
</dbReference>
<dbReference type="PROSITE" id="PS50943">
    <property type="entry name" value="HTH_CROC1"/>
    <property type="match status" value="1"/>
</dbReference>
<evidence type="ECO:0000313" key="6">
    <source>
        <dbReference type="Proteomes" id="UP001139150"/>
    </source>
</evidence>
<dbReference type="PANTHER" id="PTHR18964">
    <property type="entry name" value="ROK (REPRESSOR, ORF, KINASE) FAMILY"/>
    <property type="match status" value="1"/>
</dbReference>
<keyword evidence="3" id="KW-0859">Xylose metabolism</keyword>
<dbReference type="Gene3D" id="1.10.10.10">
    <property type="entry name" value="Winged helix-like DNA-binding domain superfamily/Winged helix DNA-binding domain"/>
    <property type="match status" value="1"/>
</dbReference>
<evidence type="ECO:0000313" key="5">
    <source>
        <dbReference type="EMBL" id="MCL7748849.1"/>
    </source>
</evidence>
<dbReference type="Pfam" id="PF00480">
    <property type="entry name" value="ROK"/>
    <property type="match status" value="1"/>
</dbReference>
<comment type="function">
    <text evidence="1">Transcriptional repressor of xylose-utilizing enzymes.</text>
</comment>
<feature type="domain" description="HTH cro/C1-type" evidence="4">
    <location>
        <begin position="20"/>
        <end position="48"/>
    </location>
</feature>
<sequence>MLELGLSQKNVKFQNRSKVLKVLRKQPGISRKDISDQIGLTKAAISSITSEMIDEKIIVETGNQETGVVGRKKVLLELNKDFGYVLGLTISETFITVLITNLLGETVESYIHEFSSGDCCDKDEVIDLIVEKALYLLWMNGIDKQSVLGIGISYIGELGNVDIDYIKVQMAKKLRLKVVLSNNVKALAMLQVDFSIKETSENFLFVKYGPGLGMAIVESGTIIEGVDNKAGEIGHTIVDADANTTCRCGRTGCLEALISEKGIVEDIEKLGPNYSYLIINKNLSIIDYKSVNELLEMKDPTITSIFEKRYDLFAKSLANSIILFNPEYICVYGLIFSQPEIFEMINTKVKGYLGFNTTAFIKLSDLDPTSDAIGVAALVLRELFYDVGGFKEV</sequence>
<dbReference type="InterPro" id="IPR043129">
    <property type="entry name" value="ATPase_NBD"/>
</dbReference>
<proteinExistence type="inferred from homology"/>
<evidence type="ECO:0000256" key="1">
    <source>
        <dbReference type="ARBA" id="ARBA00002486"/>
    </source>
</evidence>
<evidence type="ECO:0000259" key="4">
    <source>
        <dbReference type="PROSITE" id="PS50943"/>
    </source>
</evidence>
<comment type="caution">
    <text evidence="5">The sequence shown here is derived from an EMBL/GenBank/DDBJ whole genome shotgun (WGS) entry which is preliminary data.</text>
</comment>
<dbReference type="SUPFAM" id="SSF46785">
    <property type="entry name" value="Winged helix' DNA-binding domain"/>
    <property type="match status" value="1"/>
</dbReference>
<reference evidence="5" key="1">
    <citation type="submission" date="2022-02" db="EMBL/GenBank/DDBJ databases">
        <title>Halalkalibacter sp. nov. isolated from Lonar Lake, India.</title>
        <authorList>
            <person name="Joshi A."/>
            <person name="Thite S."/>
            <person name="Lodha T."/>
        </authorList>
    </citation>
    <scope>NUCLEOTIDE SEQUENCE</scope>
    <source>
        <strain evidence="5">MEB205</strain>
    </source>
</reference>
<dbReference type="InterPro" id="IPR001387">
    <property type="entry name" value="Cro/C1-type_HTH"/>
</dbReference>
<protein>
    <submittedName>
        <fullName evidence="5">ROK family transcriptional regulator</fullName>
    </submittedName>
</protein>
<organism evidence="5 6">
    <name type="scientific">Halalkalibacter alkaliphilus</name>
    <dbReference type="NCBI Taxonomy" id="2917993"/>
    <lineage>
        <taxon>Bacteria</taxon>
        <taxon>Bacillati</taxon>
        <taxon>Bacillota</taxon>
        <taxon>Bacilli</taxon>
        <taxon>Bacillales</taxon>
        <taxon>Bacillaceae</taxon>
        <taxon>Halalkalibacter</taxon>
    </lineage>
</organism>
<dbReference type="Pfam" id="PF13412">
    <property type="entry name" value="HTH_24"/>
    <property type="match status" value="1"/>
</dbReference>
<dbReference type="Gene3D" id="3.30.420.40">
    <property type="match status" value="2"/>
</dbReference>
<evidence type="ECO:0000256" key="2">
    <source>
        <dbReference type="ARBA" id="ARBA00006479"/>
    </source>
</evidence>
<accession>A0A9X2CV59</accession>
<keyword evidence="3" id="KW-0119">Carbohydrate metabolism</keyword>